<keyword evidence="16" id="KW-1185">Reference proteome</keyword>
<evidence type="ECO:0000256" key="4">
    <source>
        <dbReference type="ARBA" id="ARBA00022692"/>
    </source>
</evidence>
<dbReference type="GO" id="GO:0070161">
    <property type="term" value="C:anchoring junction"/>
    <property type="evidence" value="ECO:0007669"/>
    <property type="project" value="UniProtKB-SubCell"/>
</dbReference>
<keyword evidence="9 14" id="KW-0472">Membrane</keyword>
<feature type="compositionally biased region" description="Acidic residues" evidence="13">
    <location>
        <begin position="67"/>
        <end position="80"/>
    </location>
</feature>
<feature type="compositionally biased region" description="Polar residues" evidence="13">
    <location>
        <begin position="264"/>
        <end position="279"/>
    </location>
</feature>
<dbReference type="GO" id="GO:0005886">
    <property type="term" value="C:plasma membrane"/>
    <property type="evidence" value="ECO:0007669"/>
    <property type="project" value="UniProtKB-SubCell"/>
</dbReference>
<accession>F6T3F0</accession>
<evidence type="ECO:0000256" key="10">
    <source>
        <dbReference type="ARBA" id="ARBA00037814"/>
    </source>
</evidence>
<keyword evidence="8 14" id="KW-1133">Transmembrane helix</keyword>
<keyword evidence="6" id="KW-0130">Cell adhesion</keyword>
<evidence type="ECO:0000256" key="2">
    <source>
        <dbReference type="ARBA" id="ARBA00008763"/>
    </source>
</evidence>
<dbReference type="Bgee" id="ENSOANG00000011636">
    <property type="expression patterns" value="Expressed in endometrium and 8 other cell types or tissues"/>
</dbReference>
<evidence type="ECO:0000256" key="3">
    <source>
        <dbReference type="ARBA" id="ARBA00022475"/>
    </source>
</evidence>
<dbReference type="eggNOG" id="ENOG502RZ6C">
    <property type="taxonomic scope" value="Eukaryota"/>
</dbReference>
<reference evidence="15" key="2">
    <citation type="submission" date="2025-08" db="UniProtKB">
        <authorList>
            <consortium name="Ensembl"/>
        </authorList>
    </citation>
    <scope>IDENTIFICATION</scope>
    <source>
        <strain evidence="15">Glennie</strain>
    </source>
</reference>
<dbReference type="Pfam" id="PF12301">
    <property type="entry name" value="CD99L2"/>
    <property type="match status" value="1"/>
</dbReference>
<dbReference type="GeneTree" id="ENSGT00940000154344"/>
<evidence type="ECO:0000256" key="11">
    <source>
        <dbReference type="ARBA" id="ARBA00040427"/>
    </source>
</evidence>
<sequence>SSPSLCPSCWKRHSKRLLTTEEASFLHSSGDSDFSLEDALSDLTTKKPVPEPPKKPSGGTRGGGADSDLDLFDALDDRDDPNDGRKTKPNSGGGGGFNPLDFDLGPVPSKPTTKPYPKRPGGWDHIQTTTTKRPRVTKAPPKISDSDFDLSDALDDRNDPNSGGKPKPNSGGGGLSDQDLEGILNDGYRPDKDKGGGFGSSDDPGTGTVAETGTIAGIASALAMALIGAVSSYISYQQKKFCFSIQQGLNTEYVKGENLQSVVSEEPQVQYSAPQSAAPSRNPEI</sequence>
<dbReference type="PANTHER" id="PTHR15076:SF12">
    <property type="entry name" value="CD99 ANTIGEN-LIKE PROTEIN 2"/>
    <property type="match status" value="1"/>
</dbReference>
<evidence type="ECO:0000256" key="6">
    <source>
        <dbReference type="ARBA" id="ARBA00022889"/>
    </source>
</evidence>
<evidence type="ECO:0000313" key="16">
    <source>
        <dbReference type="Proteomes" id="UP000002279"/>
    </source>
</evidence>
<comment type="subcellular location">
    <subcellularLocation>
        <location evidence="1">Cell junction</location>
    </subcellularLocation>
    <subcellularLocation>
        <location evidence="10">Cell membrane</location>
        <topology evidence="10">Single-pass type I membrane protein</topology>
        <orientation evidence="10">Extracellular side</orientation>
    </subcellularLocation>
</comment>
<keyword evidence="7" id="KW-0965">Cell junction</keyword>
<dbReference type="FunCoup" id="F6T3F0">
    <property type="interactions" value="467"/>
</dbReference>
<evidence type="ECO:0000256" key="12">
    <source>
        <dbReference type="ARBA" id="ARBA00045822"/>
    </source>
</evidence>
<evidence type="ECO:0000313" key="15">
    <source>
        <dbReference type="Ensembl" id="ENSOANP00000018432.3"/>
    </source>
</evidence>
<dbReference type="OMA" id="KPDNSFW"/>
<dbReference type="PANTHER" id="PTHR15076">
    <property type="entry name" value="CD99/MIC2 PROTEIN RELATED"/>
    <property type="match status" value="1"/>
</dbReference>
<dbReference type="HOGENOM" id="CLU_092825_0_1_1"/>
<dbReference type="GO" id="GO:0007155">
    <property type="term" value="P:cell adhesion"/>
    <property type="evidence" value="ECO:0007669"/>
    <property type="project" value="UniProtKB-KW"/>
</dbReference>
<comment type="similarity">
    <text evidence="2">Belongs to the CD99 family.</text>
</comment>
<gene>
    <name evidence="15" type="primary">CD99L2</name>
</gene>
<dbReference type="STRING" id="9258.ENSOANP00000018432"/>
<feature type="compositionally biased region" description="Basic and acidic residues" evidence="13">
    <location>
        <begin position="44"/>
        <end position="54"/>
    </location>
</feature>
<keyword evidence="3" id="KW-1003">Cell membrane</keyword>
<dbReference type="AlphaFoldDB" id="F6T3F0"/>
<organism evidence="15 16">
    <name type="scientific">Ornithorhynchus anatinus</name>
    <name type="common">Duckbill platypus</name>
    <dbReference type="NCBI Taxonomy" id="9258"/>
    <lineage>
        <taxon>Eukaryota</taxon>
        <taxon>Metazoa</taxon>
        <taxon>Chordata</taxon>
        <taxon>Craniata</taxon>
        <taxon>Vertebrata</taxon>
        <taxon>Euteleostomi</taxon>
        <taxon>Mammalia</taxon>
        <taxon>Monotremata</taxon>
        <taxon>Ornithorhynchidae</taxon>
        <taxon>Ornithorhynchus</taxon>
    </lineage>
</organism>
<evidence type="ECO:0000256" key="7">
    <source>
        <dbReference type="ARBA" id="ARBA00022949"/>
    </source>
</evidence>
<reference evidence="15" key="3">
    <citation type="submission" date="2025-09" db="UniProtKB">
        <authorList>
            <consortium name="Ensembl"/>
        </authorList>
    </citation>
    <scope>IDENTIFICATION</scope>
    <source>
        <strain evidence="15">Glennie</strain>
    </source>
</reference>
<evidence type="ECO:0000256" key="8">
    <source>
        <dbReference type="ARBA" id="ARBA00022989"/>
    </source>
</evidence>
<evidence type="ECO:0000256" key="1">
    <source>
        <dbReference type="ARBA" id="ARBA00004282"/>
    </source>
</evidence>
<evidence type="ECO:0000256" key="5">
    <source>
        <dbReference type="ARBA" id="ARBA00022729"/>
    </source>
</evidence>
<comment type="function">
    <text evidence="12">Plays a role in a late step of leukocyte extravasation helping cells to overcome the endothelial basement membrane. Acts at the same site as, but independently of, PECAM1. Homophilic adhesion molecule, but these interactions may not be required for cell aggregation.</text>
</comment>
<feature type="region of interest" description="Disordered" evidence="13">
    <location>
        <begin position="25"/>
        <end position="208"/>
    </location>
</feature>
<name>F6T3F0_ORNAN</name>
<keyword evidence="5" id="KW-0732">Signal</keyword>
<reference evidence="15 16" key="1">
    <citation type="journal article" date="2008" name="Nature">
        <title>Genome analysis of the platypus reveals unique signatures of evolution.</title>
        <authorList>
            <person name="Warren W.C."/>
            <person name="Hillier L.W."/>
            <person name="Marshall Graves J.A."/>
            <person name="Birney E."/>
            <person name="Ponting C.P."/>
            <person name="Grutzner F."/>
            <person name="Belov K."/>
            <person name="Miller W."/>
            <person name="Clarke L."/>
            <person name="Chinwalla A.T."/>
            <person name="Yang S.P."/>
            <person name="Heger A."/>
            <person name="Locke D.P."/>
            <person name="Miethke P."/>
            <person name="Waters P.D."/>
            <person name="Veyrunes F."/>
            <person name="Fulton L."/>
            <person name="Fulton B."/>
            <person name="Graves T."/>
            <person name="Wallis J."/>
            <person name="Puente X.S."/>
            <person name="Lopez-Otin C."/>
            <person name="Ordonez G.R."/>
            <person name="Eichler E.E."/>
            <person name="Chen L."/>
            <person name="Cheng Z."/>
            <person name="Deakin J.E."/>
            <person name="Alsop A."/>
            <person name="Thompson K."/>
            <person name="Kirby P."/>
            <person name="Papenfuss A.T."/>
            <person name="Wakefield M.J."/>
            <person name="Olender T."/>
            <person name="Lancet D."/>
            <person name="Huttley G.A."/>
            <person name="Smit A.F."/>
            <person name="Pask A."/>
            <person name="Temple-Smith P."/>
            <person name="Batzer M.A."/>
            <person name="Walker J.A."/>
            <person name="Konkel M.K."/>
            <person name="Harris R.S."/>
            <person name="Whittington C.M."/>
            <person name="Wong E.S."/>
            <person name="Gemmell N.J."/>
            <person name="Buschiazzo E."/>
            <person name="Vargas Jentzsch I.M."/>
            <person name="Merkel A."/>
            <person name="Schmitz J."/>
            <person name="Zemann A."/>
            <person name="Churakov G."/>
            <person name="Kriegs J.O."/>
            <person name="Brosius J."/>
            <person name="Murchison E.P."/>
            <person name="Sachidanandam R."/>
            <person name="Smith C."/>
            <person name="Hannon G.J."/>
            <person name="Tsend-Ayush E."/>
            <person name="McMillan D."/>
            <person name="Attenborough R."/>
            <person name="Rens W."/>
            <person name="Ferguson-Smith M."/>
            <person name="Lefevre C.M."/>
            <person name="Sharp J.A."/>
            <person name="Nicholas K.R."/>
            <person name="Ray D.A."/>
            <person name="Kube M."/>
            <person name="Reinhardt R."/>
            <person name="Pringle T.H."/>
            <person name="Taylor J."/>
            <person name="Jones R.C."/>
            <person name="Nixon B."/>
            <person name="Dacheux J.L."/>
            <person name="Niwa H."/>
            <person name="Sekita Y."/>
            <person name="Huang X."/>
            <person name="Stark A."/>
            <person name="Kheradpour P."/>
            <person name="Kellis M."/>
            <person name="Flicek P."/>
            <person name="Chen Y."/>
            <person name="Webber C."/>
            <person name="Hardison R."/>
            <person name="Nelson J."/>
            <person name="Hallsworth-Pepin K."/>
            <person name="Delehaunty K."/>
            <person name="Markovic C."/>
            <person name="Minx P."/>
            <person name="Feng Y."/>
            <person name="Kremitzki C."/>
            <person name="Mitreva M."/>
            <person name="Glasscock J."/>
            <person name="Wylie T."/>
            <person name="Wohldmann P."/>
            <person name="Thiru P."/>
            <person name="Nhan M.N."/>
            <person name="Pohl C.S."/>
            <person name="Smith S.M."/>
            <person name="Hou S."/>
            <person name="Nefedov M."/>
            <person name="de Jong P.J."/>
            <person name="Renfree M.B."/>
            <person name="Mardis E.R."/>
            <person name="Wilson R.K."/>
        </authorList>
    </citation>
    <scope>NUCLEOTIDE SEQUENCE [LARGE SCALE GENOMIC DNA]</scope>
    <source>
        <strain evidence="15 16">Glennie</strain>
    </source>
</reference>
<feature type="transmembrane region" description="Helical" evidence="14">
    <location>
        <begin position="215"/>
        <end position="236"/>
    </location>
</feature>
<dbReference type="InterPro" id="IPR022078">
    <property type="entry name" value="CD99L2"/>
</dbReference>
<protein>
    <recommendedName>
        <fullName evidence="11">CD99 antigen-like protein 2</fullName>
    </recommendedName>
</protein>
<dbReference type="Ensembl" id="ENSOANT00000018435.3">
    <property type="protein sequence ID" value="ENSOANP00000018432.3"/>
    <property type="gene ID" value="ENSOANG00000011636.3"/>
</dbReference>
<evidence type="ECO:0000256" key="13">
    <source>
        <dbReference type="SAM" id="MobiDB-lite"/>
    </source>
</evidence>
<proteinExistence type="inferred from homology"/>
<evidence type="ECO:0000256" key="9">
    <source>
        <dbReference type="ARBA" id="ARBA00023136"/>
    </source>
</evidence>
<keyword evidence="4 14" id="KW-0812">Transmembrane</keyword>
<dbReference type="Proteomes" id="UP000002279">
    <property type="component" value="Chromosome 6"/>
</dbReference>
<evidence type="ECO:0000256" key="14">
    <source>
        <dbReference type="SAM" id="Phobius"/>
    </source>
</evidence>
<feature type="region of interest" description="Disordered" evidence="13">
    <location>
        <begin position="264"/>
        <end position="285"/>
    </location>
</feature>
<dbReference type="InParanoid" id="F6T3F0"/>